<dbReference type="KEGG" id="pseg:D3H65_23850"/>
<accession>A0A3B7MUU3</accession>
<dbReference type="RefSeq" id="WP_119052717.1">
    <property type="nucleotide sequence ID" value="NZ_CP032157.1"/>
</dbReference>
<evidence type="ECO:0000313" key="2">
    <source>
        <dbReference type="Proteomes" id="UP000263900"/>
    </source>
</evidence>
<gene>
    <name evidence="1" type="ORF">D3H65_23850</name>
</gene>
<organism evidence="1 2">
    <name type="scientific">Paraflavitalea soli</name>
    <dbReference type="NCBI Taxonomy" id="2315862"/>
    <lineage>
        <taxon>Bacteria</taxon>
        <taxon>Pseudomonadati</taxon>
        <taxon>Bacteroidota</taxon>
        <taxon>Chitinophagia</taxon>
        <taxon>Chitinophagales</taxon>
        <taxon>Chitinophagaceae</taxon>
        <taxon>Paraflavitalea</taxon>
    </lineage>
</organism>
<dbReference type="Proteomes" id="UP000263900">
    <property type="component" value="Chromosome"/>
</dbReference>
<reference evidence="1 2" key="1">
    <citation type="submission" date="2018-09" db="EMBL/GenBank/DDBJ databases">
        <title>Genome sequencing of strain 6GH32-13.</title>
        <authorList>
            <person name="Weon H.-Y."/>
            <person name="Heo J."/>
            <person name="Kwon S.-W."/>
        </authorList>
    </citation>
    <scope>NUCLEOTIDE SEQUENCE [LARGE SCALE GENOMIC DNA]</scope>
    <source>
        <strain evidence="1 2">5GH32-13</strain>
    </source>
</reference>
<proteinExistence type="predicted"/>
<sequence>MSKETIEMIKEQWEESNTKFYKGNGNKNQEMTGLEGREALRDSGLQSIKVILYRMIWEGEMATRGKW</sequence>
<protein>
    <submittedName>
        <fullName evidence="1">Uncharacterized protein</fullName>
    </submittedName>
</protein>
<dbReference type="EMBL" id="CP032157">
    <property type="protein sequence ID" value="AXY76840.1"/>
    <property type="molecule type" value="Genomic_DNA"/>
</dbReference>
<name>A0A3B7MUU3_9BACT</name>
<keyword evidence="2" id="KW-1185">Reference proteome</keyword>
<dbReference type="AlphaFoldDB" id="A0A3B7MUU3"/>
<evidence type="ECO:0000313" key="1">
    <source>
        <dbReference type="EMBL" id="AXY76840.1"/>
    </source>
</evidence>